<accession>A0A0D0E3F1</accession>
<protein>
    <submittedName>
        <fullName evidence="1">Uncharacterized protein</fullName>
    </submittedName>
</protein>
<evidence type="ECO:0000313" key="1">
    <source>
        <dbReference type="EMBL" id="KIK91555.1"/>
    </source>
</evidence>
<sequence length="137" mass="15185">MLVDFLFYLFFCRGDARFALFVWIWAEAAAAAILPCGRWTGLMPLLSPLLATSHASSRLTSSRLAIIVYLRRVHIPLVVPLVPSGTISSTRPLPPLRHFPQPVLRKHPSSNFPSLGLCLTVHLYSQGFLGAFSDQVL</sequence>
<dbReference type="HOGENOM" id="CLU_1865787_0_0_1"/>
<reference evidence="1 2" key="1">
    <citation type="submission" date="2014-04" db="EMBL/GenBank/DDBJ databases">
        <authorList>
            <consortium name="DOE Joint Genome Institute"/>
            <person name="Kuo A."/>
            <person name="Kohler A."/>
            <person name="Jargeat P."/>
            <person name="Nagy L.G."/>
            <person name="Floudas D."/>
            <person name="Copeland A."/>
            <person name="Barry K.W."/>
            <person name="Cichocki N."/>
            <person name="Veneault-Fourrey C."/>
            <person name="LaButti K."/>
            <person name="Lindquist E.A."/>
            <person name="Lipzen A."/>
            <person name="Lundell T."/>
            <person name="Morin E."/>
            <person name="Murat C."/>
            <person name="Sun H."/>
            <person name="Tunlid A."/>
            <person name="Henrissat B."/>
            <person name="Grigoriev I.V."/>
            <person name="Hibbett D.S."/>
            <person name="Martin F."/>
            <person name="Nordberg H.P."/>
            <person name="Cantor M.N."/>
            <person name="Hua S.X."/>
        </authorList>
    </citation>
    <scope>NUCLEOTIDE SEQUENCE [LARGE SCALE GENOMIC DNA]</scope>
    <source>
        <strain evidence="1 2">Ve08.2h10</strain>
    </source>
</reference>
<organism evidence="1 2">
    <name type="scientific">Paxillus rubicundulus Ve08.2h10</name>
    <dbReference type="NCBI Taxonomy" id="930991"/>
    <lineage>
        <taxon>Eukaryota</taxon>
        <taxon>Fungi</taxon>
        <taxon>Dikarya</taxon>
        <taxon>Basidiomycota</taxon>
        <taxon>Agaricomycotina</taxon>
        <taxon>Agaricomycetes</taxon>
        <taxon>Agaricomycetidae</taxon>
        <taxon>Boletales</taxon>
        <taxon>Paxilineae</taxon>
        <taxon>Paxillaceae</taxon>
        <taxon>Paxillus</taxon>
    </lineage>
</organism>
<name>A0A0D0E3F1_9AGAM</name>
<dbReference type="AlphaFoldDB" id="A0A0D0E3F1"/>
<reference evidence="2" key="2">
    <citation type="submission" date="2015-01" db="EMBL/GenBank/DDBJ databases">
        <title>Evolutionary Origins and Diversification of the Mycorrhizal Mutualists.</title>
        <authorList>
            <consortium name="DOE Joint Genome Institute"/>
            <consortium name="Mycorrhizal Genomics Consortium"/>
            <person name="Kohler A."/>
            <person name="Kuo A."/>
            <person name="Nagy L.G."/>
            <person name="Floudas D."/>
            <person name="Copeland A."/>
            <person name="Barry K.W."/>
            <person name="Cichocki N."/>
            <person name="Veneault-Fourrey C."/>
            <person name="LaButti K."/>
            <person name="Lindquist E.A."/>
            <person name="Lipzen A."/>
            <person name="Lundell T."/>
            <person name="Morin E."/>
            <person name="Murat C."/>
            <person name="Riley R."/>
            <person name="Ohm R."/>
            <person name="Sun H."/>
            <person name="Tunlid A."/>
            <person name="Henrissat B."/>
            <person name="Grigoriev I.V."/>
            <person name="Hibbett D.S."/>
            <person name="Martin F."/>
        </authorList>
    </citation>
    <scope>NUCLEOTIDE SEQUENCE [LARGE SCALE GENOMIC DNA]</scope>
    <source>
        <strain evidence="2">Ve08.2h10</strain>
    </source>
</reference>
<proteinExistence type="predicted"/>
<dbReference type="Proteomes" id="UP000054538">
    <property type="component" value="Unassembled WGS sequence"/>
</dbReference>
<evidence type="ECO:0000313" key="2">
    <source>
        <dbReference type="Proteomes" id="UP000054538"/>
    </source>
</evidence>
<keyword evidence="2" id="KW-1185">Reference proteome</keyword>
<dbReference type="EMBL" id="KN825374">
    <property type="protein sequence ID" value="KIK91555.1"/>
    <property type="molecule type" value="Genomic_DNA"/>
</dbReference>
<gene>
    <name evidence="1" type="ORF">PAXRUDRAFT_625398</name>
</gene>
<dbReference type="InParanoid" id="A0A0D0E3F1"/>